<sequence length="110" mass="11700">MQSTPAVPETGIHGKIIQAPAGILGAPGLGPESHKAGAMVLKNLYHARGSDGKDYEVHVYVEPASHSNAHIERLVKICLADGSELRVLSKRRYEIVATGVTLEAHDPDAI</sequence>
<evidence type="ECO:0000313" key="1">
    <source>
        <dbReference type="EMBL" id="GAA0715877.1"/>
    </source>
</evidence>
<proteinExistence type="predicted"/>
<protein>
    <submittedName>
        <fullName evidence="1">Uncharacterized protein</fullName>
    </submittedName>
</protein>
<accession>A0ABN1IK18</accession>
<comment type="caution">
    <text evidence="1">The sequence shown here is derived from an EMBL/GenBank/DDBJ whole genome shotgun (WGS) entry which is preliminary data.</text>
</comment>
<dbReference type="EMBL" id="BAAAEU010000010">
    <property type="protein sequence ID" value="GAA0715877.1"/>
    <property type="molecule type" value="Genomic_DNA"/>
</dbReference>
<name>A0ABN1IK18_9GAMM</name>
<gene>
    <name evidence="1" type="ORF">GCM10009105_21690</name>
</gene>
<keyword evidence="2" id="KW-1185">Reference proteome</keyword>
<organism evidence="1 2">
    <name type="scientific">Dokdonella soli</name>
    <dbReference type="NCBI Taxonomy" id="529810"/>
    <lineage>
        <taxon>Bacteria</taxon>
        <taxon>Pseudomonadati</taxon>
        <taxon>Pseudomonadota</taxon>
        <taxon>Gammaproteobacteria</taxon>
        <taxon>Lysobacterales</taxon>
        <taxon>Rhodanobacteraceae</taxon>
        <taxon>Dokdonella</taxon>
    </lineage>
</organism>
<evidence type="ECO:0000313" key="2">
    <source>
        <dbReference type="Proteomes" id="UP001501523"/>
    </source>
</evidence>
<dbReference type="Proteomes" id="UP001501523">
    <property type="component" value="Unassembled WGS sequence"/>
</dbReference>
<reference evidence="1 2" key="1">
    <citation type="journal article" date="2019" name="Int. J. Syst. Evol. Microbiol.">
        <title>The Global Catalogue of Microorganisms (GCM) 10K type strain sequencing project: providing services to taxonomists for standard genome sequencing and annotation.</title>
        <authorList>
            <consortium name="The Broad Institute Genomics Platform"/>
            <consortium name="The Broad Institute Genome Sequencing Center for Infectious Disease"/>
            <person name="Wu L."/>
            <person name="Ma J."/>
        </authorList>
    </citation>
    <scope>NUCLEOTIDE SEQUENCE [LARGE SCALE GENOMIC DNA]</scope>
    <source>
        <strain evidence="1 2">JCM 15421</strain>
    </source>
</reference>